<feature type="transmembrane region" description="Helical" evidence="1">
    <location>
        <begin position="71"/>
        <end position="88"/>
    </location>
</feature>
<dbReference type="Proteomes" id="UP000219356">
    <property type="component" value="Unassembled WGS sequence"/>
</dbReference>
<accession>A0A285N1I8</accession>
<feature type="transmembrane region" description="Helical" evidence="1">
    <location>
        <begin position="94"/>
        <end position="118"/>
    </location>
</feature>
<dbReference type="InterPro" id="IPR005915">
    <property type="entry name" value="Tandem_5TM"/>
</dbReference>
<dbReference type="NCBIfam" id="TIGR01218">
    <property type="entry name" value="Gpos_tandem_5TM"/>
    <property type="match status" value="1"/>
</dbReference>
<keyword evidence="1" id="KW-1133">Transmembrane helix</keyword>
<feature type="transmembrane region" description="Helical" evidence="1">
    <location>
        <begin position="185"/>
        <end position="203"/>
    </location>
</feature>
<dbReference type="EMBL" id="OBEK01000001">
    <property type="protein sequence ID" value="SNZ03198.1"/>
    <property type="molecule type" value="Genomic_DNA"/>
</dbReference>
<dbReference type="RefSeq" id="WP_097038592.1">
    <property type="nucleotide sequence ID" value="NZ_OBEK01000001.1"/>
</dbReference>
<dbReference type="AlphaFoldDB" id="A0A285N1I8"/>
<gene>
    <name evidence="2" type="ORF">SAMN05421503_0303</name>
</gene>
<reference evidence="3" key="1">
    <citation type="submission" date="2017-09" db="EMBL/GenBank/DDBJ databases">
        <authorList>
            <person name="Varghese N."/>
            <person name="Submissions S."/>
        </authorList>
    </citation>
    <scope>NUCLEOTIDE SEQUENCE [LARGE SCALE GENOMIC DNA]</scope>
    <source>
        <strain evidence="3">CGMCC 1.8913</strain>
    </source>
</reference>
<keyword evidence="1" id="KW-0472">Membrane</keyword>
<keyword evidence="1 2" id="KW-0812">Transmembrane</keyword>
<protein>
    <submittedName>
        <fullName evidence="2">Tandem five-transmembrane protein</fullName>
    </submittedName>
</protein>
<name>A0A285N1I8_9BACI</name>
<evidence type="ECO:0000313" key="3">
    <source>
        <dbReference type="Proteomes" id="UP000219356"/>
    </source>
</evidence>
<proteinExistence type="predicted"/>
<organism evidence="2 3">
    <name type="scientific">Terribacillus aidingensis</name>
    <dbReference type="NCBI Taxonomy" id="586416"/>
    <lineage>
        <taxon>Bacteria</taxon>
        <taxon>Bacillati</taxon>
        <taxon>Bacillota</taxon>
        <taxon>Bacilli</taxon>
        <taxon>Bacillales</taxon>
        <taxon>Bacillaceae</taxon>
        <taxon>Terribacillus</taxon>
    </lineage>
</organism>
<dbReference type="OrthoDB" id="2940308at2"/>
<sequence>MSTEAFIILKNFRYQLIKIDNNFYIIDKDKPFVFTFLFPFIYWYFPKKVVQISEESASILQTVPNKDIKSAKLSMFGVGISLLLANLIEPTLDYFLIPISPVLASSIVFLITVILIYFRFQISLRNKRSISKQIKLDSNFTTNSLNIWVFPKSIKSWISLTFLMIFIGAFAAGAMYGFIISGNTFILICYIVFFFMLIFFNIATVPQGKNTLKVIIK</sequence>
<evidence type="ECO:0000313" key="2">
    <source>
        <dbReference type="EMBL" id="SNZ03198.1"/>
    </source>
</evidence>
<keyword evidence="3" id="KW-1185">Reference proteome</keyword>
<dbReference type="Pfam" id="PF04276">
    <property type="entry name" value="DUF443"/>
    <property type="match status" value="1"/>
</dbReference>
<evidence type="ECO:0000256" key="1">
    <source>
        <dbReference type="SAM" id="Phobius"/>
    </source>
</evidence>
<feature type="transmembrane region" description="Helical" evidence="1">
    <location>
        <begin position="157"/>
        <end position="179"/>
    </location>
</feature>